<evidence type="ECO:0000256" key="5">
    <source>
        <dbReference type="ARBA" id="ARBA00022842"/>
    </source>
</evidence>
<dbReference type="GO" id="GO:0016818">
    <property type="term" value="F:hydrolase activity, acting on acid anhydrides, in phosphorus-containing anhydrides"/>
    <property type="evidence" value="ECO:0007669"/>
    <property type="project" value="InterPro"/>
</dbReference>
<dbReference type="InterPro" id="IPR000086">
    <property type="entry name" value="NUDIX_hydrolase_dom"/>
</dbReference>
<feature type="domain" description="Nudix hydrolase" evidence="8">
    <location>
        <begin position="17"/>
        <end position="211"/>
    </location>
</feature>
<evidence type="ECO:0000256" key="2">
    <source>
        <dbReference type="ARBA" id="ARBA00001946"/>
    </source>
</evidence>
<comment type="caution">
    <text evidence="9">The sequence shown here is derived from an EMBL/GenBank/DDBJ whole genome shotgun (WGS) entry which is preliminary data.</text>
</comment>
<reference evidence="9" key="2">
    <citation type="submission" date="2023-06" db="EMBL/GenBank/DDBJ databases">
        <authorList>
            <person name="Kobayashi Y."/>
            <person name="Kayamori A."/>
            <person name="Aoki K."/>
            <person name="Shiwa Y."/>
            <person name="Fujita N."/>
            <person name="Sugita T."/>
            <person name="Iwasaki W."/>
            <person name="Tanaka N."/>
            <person name="Takashima M."/>
        </authorList>
    </citation>
    <scope>NUCLEOTIDE SEQUENCE</scope>
    <source>
        <strain evidence="9">HIS016</strain>
    </source>
</reference>
<dbReference type="SUPFAM" id="SSF55811">
    <property type="entry name" value="Nudix"/>
    <property type="match status" value="1"/>
</dbReference>
<comment type="cofactor">
    <cofactor evidence="1">
        <name>Mn(2+)</name>
        <dbReference type="ChEBI" id="CHEBI:29035"/>
    </cofactor>
</comment>
<evidence type="ECO:0000313" key="10">
    <source>
        <dbReference type="Proteomes" id="UP001222932"/>
    </source>
</evidence>
<evidence type="ECO:0000256" key="1">
    <source>
        <dbReference type="ARBA" id="ARBA00001936"/>
    </source>
</evidence>
<sequence length="331" mass="35897">MSPKPQQHGEPLKTPPVPRPSASIMLLSPTNQLLLLHRVNTSTSFASAHVFPGGNCDAFHDGPIPPPDDPARHVNGDVYKLAAIRETFEESGILLARDGSGNLLPLPPAVIAAGRKAVHANKVAFPAWVAEHGGVPDTEGLVPFTRWITPPSPQLAKRFTAQMYIYLLPPGVATATHDSDEHTAAEFADVPTWIRRSLANDIILFSPQAYLIHMLAQFFTGEQDYQAQRERLRCFLETVPTGPSDHPTAQIPWADKVMSPSPMPGVQFADGRVVIRNEDPGPELRNTGRGGDWDRVIVSTLGPGGRDGGKMMWRTDVLAAAAAERTAEAKL</sequence>
<name>A0AAD3YCH1_9TREE</name>
<evidence type="ECO:0000256" key="3">
    <source>
        <dbReference type="ARBA" id="ARBA00022723"/>
    </source>
</evidence>
<dbReference type="CDD" id="cd18870">
    <property type="entry name" value="NUDIX_AcylCoAdiphos_Nudt19"/>
    <property type="match status" value="1"/>
</dbReference>
<dbReference type="PANTHER" id="PTHR12318">
    <property type="entry name" value="TESTOSTERONE-REGULATED PROTEIN RP2"/>
    <property type="match status" value="1"/>
</dbReference>
<accession>A0AAD3YCH1</accession>
<gene>
    <name evidence="9" type="ORF">CspeluHIS016_0501320</name>
</gene>
<evidence type="ECO:0000256" key="6">
    <source>
        <dbReference type="ARBA" id="ARBA00023211"/>
    </source>
</evidence>
<keyword evidence="4" id="KW-0378">Hydrolase</keyword>
<evidence type="ECO:0000256" key="4">
    <source>
        <dbReference type="ARBA" id="ARBA00022801"/>
    </source>
</evidence>
<evidence type="ECO:0000313" key="9">
    <source>
        <dbReference type="EMBL" id="GMK58100.1"/>
    </source>
</evidence>
<reference evidence="9" key="1">
    <citation type="journal article" date="2023" name="BMC Genomics">
        <title>Chromosome-level genome assemblies of Cutaneotrichosporon spp. (Trichosporonales, Basidiomycota) reveal imbalanced evolution between nucleotide sequences and chromosome synteny.</title>
        <authorList>
            <person name="Kobayashi Y."/>
            <person name="Kayamori A."/>
            <person name="Aoki K."/>
            <person name="Shiwa Y."/>
            <person name="Matsutani M."/>
            <person name="Fujita N."/>
            <person name="Sugita T."/>
            <person name="Iwasaki W."/>
            <person name="Tanaka N."/>
            <person name="Takashima M."/>
        </authorList>
    </citation>
    <scope>NUCLEOTIDE SEQUENCE</scope>
    <source>
        <strain evidence="9">HIS016</strain>
    </source>
</reference>
<dbReference type="AlphaFoldDB" id="A0AAD3YCH1"/>
<keyword evidence="3" id="KW-0479">Metal-binding</keyword>
<dbReference type="EMBL" id="BTCM01000005">
    <property type="protein sequence ID" value="GMK58100.1"/>
    <property type="molecule type" value="Genomic_DNA"/>
</dbReference>
<dbReference type="Gene3D" id="3.90.79.10">
    <property type="entry name" value="Nucleoside Triphosphate Pyrophosphohydrolase"/>
    <property type="match status" value="1"/>
</dbReference>
<feature type="region of interest" description="Disordered" evidence="7">
    <location>
        <begin position="1"/>
        <end position="21"/>
    </location>
</feature>
<comment type="cofactor">
    <cofactor evidence="2">
        <name>Mg(2+)</name>
        <dbReference type="ChEBI" id="CHEBI:18420"/>
    </cofactor>
</comment>
<dbReference type="InterPro" id="IPR015797">
    <property type="entry name" value="NUDIX_hydrolase-like_dom_sf"/>
</dbReference>
<protein>
    <recommendedName>
        <fullName evidence="8">Nudix hydrolase domain-containing protein</fullName>
    </recommendedName>
</protein>
<dbReference type="Proteomes" id="UP001222932">
    <property type="component" value="Unassembled WGS sequence"/>
</dbReference>
<keyword evidence="10" id="KW-1185">Reference proteome</keyword>
<dbReference type="GO" id="GO:0046872">
    <property type="term" value="F:metal ion binding"/>
    <property type="evidence" value="ECO:0007669"/>
    <property type="project" value="UniProtKB-KW"/>
</dbReference>
<organism evidence="9 10">
    <name type="scientific">Cutaneotrichosporon spelunceum</name>
    <dbReference type="NCBI Taxonomy" id="1672016"/>
    <lineage>
        <taxon>Eukaryota</taxon>
        <taxon>Fungi</taxon>
        <taxon>Dikarya</taxon>
        <taxon>Basidiomycota</taxon>
        <taxon>Agaricomycotina</taxon>
        <taxon>Tremellomycetes</taxon>
        <taxon>Trichosporonales</taxon>
        <taxon>Trichosporonaceae</taxon>
        <taxon>Cutaneotrichosporon</taxon>
    </lineage>
</organism>
<dbReference type="InterPro" id="IPR039121">
    <property type="entry name" value="NUDT19"/>
</dbReference>
<keyword evidence="6" id="KW-0464">Manganese</keyword>
<evidence type="ECO:0000259" key="8">
    <source>
        <dbReference type="PROSITE" id="PS51462"/>
    </source>
</evidence>
<dbReference type="PANTHER" id="PTHR12318:SF0">
    <property type="entry name" value="ACYL-COENZYME A DIPHOSPHATASE NUDT19"/>
    <property type="match status" value="1"/>
</dbReference>
<keyword evidence="5" id="KW-0460">Magnesium</keyword>
<dbReference type="PROSITE" id="PS51462">
    <property type="entry name" value="NUDIX"/>
    <property type="match status" value="1"/>
</dbReference>
<dbReference type="GO" id="GO:0005739">
    <property type="term" value="C:mitochondrion"/>
    <property type="evidence" value="ECO:0007669"/>
    <property type="project" value="TreeGrafter"/>
</dbReference>
<evidence type="ECO:0000256" key="7">
    <source>
        <dbReference type="SAM" id="MobiDB-lite"/>
    </source>
</evidence>
<proteinExistence type="predicted"/>